<keyword evidence="4" id="KW-0175">Coiled coil</keyword>
<protein>
    <recommendedName>
        <fullName evidence="8">SNF7 family protein</fullName>
    </recommendedName>
</protein>
<sequence length="229" mass="25898">MTVLGFFRKTKKGSIRGPSPTSRGDVQQAVTLQQNTIEMLNQREGILQDRIKECIARAKEKHANGDKQGALSELRRKKILEEEASRVTASIMTLESHSITLEGAEIQQMTLSALSTGASVHKRLQANMDTSKVDKLMEQLEEQRETQLEIFDAMTQGISMPSEVSQGFIETIFPQFEDELEELMQEEQLKDQALERELEGLLEERVVETATQPKEEMQTQHSESVPIPQ</sequence>
<dbReference type="Proteomes" id="UP001230268">
    <property type="component" value="Unassembled WGS sequence"/>
</dbReference>
<evidence type="ECO:0000313" key="6">
    <source>
        <dbReference type="EMBL" id="KAK1444932.1"/>
    </source>
</evidence>
<evidence type="ECO:0000256" key="4">
    <source>
        <dbReference type="SAM" id="Coils"/>
    </source>
</evidence>
<organism evidence="6 7">
    <name type="scientific">Babesia gibsoni</name>
    <dbReference type="NCBI Taxonomy" id="33632"/>
    <lineage>
        <taxon>Eukaryota</taxon>
        <taxon>Sar</taxon>
        <taxon>Alveolata</taxon>
        <taxon>Apicomplexa</taxon>
        <taxon>Aconoidasida</taxon>
        <taxon>Piroplasmida</taxon>
        <taxon>Babesiidae</taxon>
        <taxon>Babesia</taxon>
    </lineage>
</organism>
<feature type="region of interest" description="Disordered" evidence="5">
    <location>
        <begin position="207"/>
        <end position="229"/>
    </location>
</feature>
<evidence type="ECO:0000256" key="2">
    <source>
        <dbReference type="ARBA" id="ARBA00006190"/>
    </source>
</evidence>
<comment type="similarity">
    <text evidence="2">Belongs to the SNF7 family.</text>
</comment>
<dbReference type="Pfam" id="PF03357">
    <property type="entry name" value="Snf7"/>
    <property type="match status" value="1"/>
</dbReference>
<gene>
    <name evidence="6" type="ORF">BgAZ_108380</name>
</gene>
<evidence type="ECO:0008006" key="8">
    <source>
        <dbReference type="Google" id="ProtNLM"/>
    </source>
</evidence>
<feature type="compositionally biased region" description="Basic and acidic residues" evidence="5">
    <location>
        <begin position="207"/>
        <end position="218"/>
    </location>
</feature>
<dbReference type="Gene3D" id="1.10.287.1060">
    <property type="entry name" value="ESAT-6-like"/>
    <property type="match status" value="1"/>
</dbReference>
<dbReference type="GO" id="GO:0006900">
    <property type="term" value="P:vesicle budding from membrane"/>
    <property type="evidence" value="ECO:0007669"/>
    <property type="project" value="TreeGrafter"/>
</dbReference>
<comment type="subcellular location">
    <subcellularLocation>
        <location evidence="1">Endosome</location>
    </subcellularLocation>
</comment>
<dbReference type="GO" id="GO:0005771">
    <property type="term" value="C:multivesicular body"/>
    <property type="evidence" value="ECO:0007669"/>
    <property type="project" value="TreeGrafter"/>
</dbReference>
<dbReference type="GO" id="GO:0009898">
    <property type="term" value="C:cytoplasmic side of plasma membrane"/>
    <property type="evidence" value="ECO:0007669"/>
    <property type="project" value="TreeGrafter"/>
</dbReference>
<dbReference type="EMBL" id="JAVEPI010000001">
    <property type="protein sequence ID" value="KAK1444932.1"/>
    <property type="molecule type" value="Genomic_DNA"/>
</dbReference>
<feature type="coiled-coil region" evidence="4">
    <location>
        <begin position="176"/>
        <end position="204"/>
    </location>
</feature>
<accession>A0AAD8PGN8</accession>
<evidence type="ECO:0000313" key="7">
    <source>
        <dbReference type="Proteomes" id="UP001230268"/>
    </source>
</evidence>
<comment type="caution">
    <text evidence="6">The sequence shown here is derived from an EMBL/GenBank/DDBJ whole genome shotgun (WGS) entry which is preliminary data.</text>
</comment>
<dbReference type="PANTHER" id="PTHR22761:SF10">
    <property type="entry name" value="GH13992P"/>
    <property type="match status" value="1"/>
</dbReference>
<dbReference type="PANTHER" id="PTHR22761">
    <property type="entry name" value="CHARGED MULTIVESICULAR BODY PROTEIN"/>
    <property type="match status" value="1"/>
</dbReference>
<dbReference type="GO" id="GO:0000815">
    <property type="term" value="C:ESCRT III complex"/>
    <property type="evidence" value="ECO:0007669"/>
    <property type="project" value="TreeGrafter"/>
</dbReference>
<dbReference type="AlphaFoldDB" id="A0AAD8PGN8"/>
<proteinExistence type="inferred from homology"/>
<dbReference type="GO" id="GO:0032511">
    <property type="term" value="P:late endosome to vacuole transport via multivesicular body sorting pathway"/>
    <property type="evidence" value="ECO:0007669"/>
    <property type="project" value="TreeGrafter"/>
</dbReference>
<keyword evidence="7" id="KW-1185">Reference proteome</keyword>
<keyword evidence="3" id="KW-0967">Endosome</keyword>
<evidence type="ECO:0000256" key="5">
    <source>
        <dbReference type="SAM" id="MobiDB-lite"/>
    </source>
</evidence>
<dbReference type="InterPro" id="IPR005024">
    <property type="entry name" value="Snf7_fam"/>
</dbReference>
<evidence type="ECO:0000256" key="3">
    <source>
        <dbReference type="ARBA" id="ARBA00022753"/>
    </source>
</evidence>
<name>A0AAD8PGN8_BABGI</name>
<evidence type="ECO:0000256" key="1">
    <source>
        <dbReference type="ARBA" id="ARBA00004177"/>
    </source>
</evidence>
<reference evidence="6" key="1">
    <citation type="submission" date="2023-08" db="EMBL/GenBank/DDBJ databases">
        <title>Draft sequence of the Babesia gibsoni genome.</title>
        <authorList>
            <person name="Yamagishi J.Y."/>
            <person name="Xuan X.X."/>
        </authorList>
    </citation>
    <scope>NUCLEOTIDE SEQUENCE</scope>
    <source>
        <strain evidence="6">Azabu</strain>
    </source>
</reference>